<dbReference type="InParanoid" id="A0A804R684"/>
<keyword evidence="3" id="KW-1185">Reference proteome</keyword>
<evidence type="ECO:0000313" key="2">
    <source>
        <dbReference type="EnsemblPlants" id="Zm00001eb392450_P001"/>
    </source>
</evidence>
<keyword evidence="4" id="KW-1267">Proteomics identification</keyword>
<evidence type="ECO:0007829" key="4">
    <source>
        <dbReference type="PeptideAtlas" id="A0A804R684"/>
    </source>
</evidence>
<evidence type="ECO:0000313" key="3">
    <source>
        <dbReference type="Proteomes" id="UP000007305"/>
    </source>
</evidence>
<reference evidence="2" key="2">
    <citation type="submission" date="2019-07" db="EMBL/GenBank/DDBJ databases">
        <authorList>
            <person name="Seetharam A."/>
            <person name="Woodhouse M."/>
            <person name="Cannon E."/>
        </authorList>
    </citation>
    <scope>NUCLEOTIDE SEQUENCE [LARGE SCALE GENOMIC DNA]</scope>
    <source>
        <strain evidence="2">cv. B73</strain>
    </source>
</reference>
<feature type="region of interest" description="Disordered" evidence="1">
    <location>
        <begin position="169"/>
        <end position="304"/>
    </location>
</feature>
<name>A0A804R684_MAIZE</name>
<feature type="compositionally biased region" description="Low complexity" evidence="1">
    <location>
        <begin position="223"/>
        <end position="259"/>
    </location>
</feature>
<protein>
    <submittedName>
        <fullName evidence="2">Uncharacterized protein</fullName>
    </submittedName>
</protein>
<reference evidence="2" key="3">
    <citation type="submission" date="2021-05" db="UniProtKB">
        <authorList>
            <consortium name="EnsemblPlants"/>
        </authorList>
    </citation>
    <scope>IDENTIFICATION</scope>
    <source>
        <strain evidence="2">cv. B73</strain>
    </source>
</reference>
<feature type="compositionally biased region" description="Low complexity" evidence="1">
    <location>
        <begin position="177"/>
        <end position="198"/>
    </location>
</feature>
<dbReference type="Proteomes" id="UP000007305">
    <property type="component" value="Chromosome 9"/>
</dbReference>
<dbReference type="Gramene" id="Zm00001eb392450_T001">
    <property type="protein sequence ID" value="Zm00001eb392450_P001"/>
    <property type="gene ID" value="Zm00001eb392450"/>
</dbReference>
<feature type="compositionally biased region" description="Low complexity" evidence="1">
    <location>
        <begin position="266"/>
        <end position="280"/>
    </location>
</feature>
<proteinExistence type="evidence at protein level"/>
<dbReference type="EnsemblPlants" id="Zm00001eb392450_T001">
    <property type="protein sequence ID" value="Zm00001eb392450_P001"/>
    <property type="gene ID" value="Zm00001eb392450"/>
</dbReference>
<evidence type="ECO:0000256" key="1">
    <source>
        <dbReference type="SAM" id="MobiDB-lite"/>
    </source>
</evidence>
<reference evidence="3" key="1">
    <citation type="journal article" date="2009" name="Science">
        <title>The B73 maize genome: complexity, diversity, and dynamics.</title>
        <authorList>
            <person name="Schnable P.S."/>
            <person name="Ware D."/>
            <person name="Fulton R.S."/>
            <person name="Stein J.C."/>
            <person name="Wei F."/>
            <person name="Pasternak S."/>
            <person name="Liang C."/>
            <person name="Zhang J."/>
            <person name="Fulton L."/>
            <person name="Graves T.A."/>
            <person name="Minx P."/>
            <person name="Reily A.D."/>
            <person name="Courtney L."/>
            <person name="Kruchowski S.S."/>
            <person name="Tomlinson C."/>
            <person name="Strong C."/>
            <person name="Delehaunty K."/>
            <person name="Fronick C."/>
            <person name="Courtney B."/>
            <person name="Rock S.M."/>
            <person name="Belter E."/>
            <person name="Du F."/>
            <person name="Kim K."/>
            <person name="Abbott R.M."/>
            <person name="Cotton M."/>
            <person name="Levy A."/>
            <person name="Marchetto P."/>
            <person name="Ochoa K."/>
            <person name="Jackson S.M."/>
            <person name="Gillam B."/>
            <person name="Chen W."/>
            <person name="Yan L."/>
            <person name="Higginbotham J."/>
            <person name="Cardenas M."/>
            <person name="Waligorski J."/>
            <person name="Applebaum E."/>
            <person name="Phelps L."/>
            <person name="Falcone J."/>
            <person name="Kanchi K."/>
            <person name="Thane T."/>
            <person name="Scimone A."/>
            <person name="Thane N."/>
            <person name="Henke J."/>
            <person name="Wang T."/>
            <person name="Ruppert J."/>
            <person name="Shah N."/>
            <person name="Rotter K."/>
            <person name="Hodges J."/>
            <person name="Ingenthron E."/>
            <person name="Cordes M."/>
            <person name="Kohlberg S."/>
            <person name="Sgro J."/>
            <person name="Delgado B."/>
            <person name="Mead K."/>
            <person name="Chinwalla A."/>
            <person name="Leonard S."/>
            <person name="Crouse K."/>
            <person name="Collura K."/>
            <person name="Kudrna D."/>
            <person name="Currie J."/>
            <person name="He R."/>
            <person name="Angelova A."/>
            <person name="Rajasekar S."/>
            <person name="Mueller T."/>
            <person name="Lomeli R."/>
            <person name="Scara G."/>
            <person name="Ko A."/>
            <person name="Delaney K."/>
            <person name="Wissotski M."/>
            <person name="Lopez G."/>
            <person name="Campos D."/>
            <person name="Braidotti M."/>
            <person name="Ashley E."/>
            <person name="Golser W."/>
            <person name="Kim H."/>
            <person name="Lee S."/>
            <person name="Lin J."/>
            <person name="Dujmic Z."/>
            <person name="Kim W."/>
            <person name="Talag J."/>
            <person name="Zuccolo A."/>
            <person name="Fan C."/>
            <person name="Sebastian A."/>
            <person name="Kramer M."/>
            <person name="Spiegel L."/>
            <person name="Nascimento L."/>
            <person name="Zutavern T."/>
            <person name="Miller B."/>
            <person name="Ambroise C."/>
            <person name="Muller S."/>
            <person name="Spooner W."/>
            <person name="Narechania A."/>
            <person name="Ren L."/>
            <person name="Wei S."/>
            <person name="Kumari S."/>
            <person name="Faga B."/>
            <person name="Levy M.J."/>
            <person name="McMahan L."/>
            <person name="Van Buren P."/>
            <person name="Vaughn M.W."/>
            <person name="Ying K."/>
            <person name="Yeh C.-T."/>
            <person name="Emrich S.J."/>
            <person name="Jia Y."/>
            <person name="Kalyanaraman A."/>
            <person name="Hsia A.-P."/>
            <person name="Barbazuk W.B."/>
            <person name="Baucom R.S."/>
            <person name="Brutnell T.P."/>
            <person name="Carpita N.C."/>
            <person name="Chaparro C."/>
            <person name="Chia J.-M."/>
            <person name="Deragon J.-M."/>
            <person name="Estill J.C."/>
            <person name="Fu Y."/>
            <person name="Jeddeloh J.A."/>
            <person name="Han Y."/>
            <person name="Lee H."/>
            <person name="Li P."/>
            <person name="Lisch D.R."/>
            <person name="Liu S."/>
            <person name="Liu Z."/>
            <person name="Nagel D.H."/>
            <person name="McCann M.C."/>
            <person name="SanMiguel P."/>
            <person name="Myers A.M."/>
            <person name="Nettleton D."/>
            <person name="Nguyen J."/>
            <person name="Penning B.W."/>
            <person name="Ponnala L."/>
            <person name="Schneider K.L."/>
            <person name="Schwartz D.C."/>
            <person name="Sharma A."/>
            <person name="Soderlund C."/>
            <person name="Springer N.M."/>
            <person name="Sun Q."/>
            <person name="Wang H."/>
            <person name="Waterman M."/>
            <person name="Westerman R."/>
            <person name="Wolfgruber T.K."/>
            <person name="Yang L."/>
            <person name="Yu Y."/>
            <person name="Zhang L."/>
            <person name="Zhou S."/>
            <person name="Zhu Q."/>
            <person name="Bennetzen J.L."/>
            <person name="Dawe R.K."/>
            <person name="Jiang J."/>
            <person name="Jiang N."/>
            <person name="Presting G.G."/>
            <person name="Wessler S.R."/>
            <person name="Aluru S."/>
            <person name="Martienssen R.A."/>
            <person name="Clifton S.W."/>
            <person name="McCombie W.R."/>
            <person name="Wing R.A."/>
            <person name="Wilson R.K."/>
        </authorList>
    </citation>
    <scope>NUCLEOTIDE SEQUENCE [LARGE SCALE GENOMIC DNA]</scope>
    <source>
        <strain evidence="3">cv. B73</strain>
    </source>
</reference>
<dbReference type="AlphaFoldDB" id="A0A804R684"/>
<sequence length="304" mass="33039">MNMGGVSPSTVRCKHCSTQLTVCPGERAIQCTQCCGVTRIRRRRVQRPAAAPPTTGFPRARGKKRALLIGITYAAGLRPAEGGPQRRQVHEATPLPALRLPQRLHHHAHWYAWWCDFMESVVFCYGNMGWSLAGRALAVQMTRRTRSGCPPRTTSGWGCSGWWRGAARATPSCSTSPAWARRSPTTTATSWTGTTRPSARWTRSRRDPSWTTRSTRLWSARWSTASSCTPSSTPATAPPSSTSRSAATCPEAGAGSGRTRAPRPAPTGARAAARRCSSAATVTAKPSPAWPVRRNRRPARPWGP</sequence>
<accession>A0A804R684</accession>
<feature type="compositionally biased region" description="Basic residues" evidence="1">
    <location>
        <begin position="293"/>
        <end position="304"/>
    </location>
</feature>
<organism evidence="2 3">
    <name type="scientific">Zea mays</name>
    <name type="common">Maize</name>
    <dbReference type="NCBI Taxonomy" id="4577"/>
    <lineage>
        <taxon>Eukaryota</taxon>
        <taxon>Viridiplantae</taxon>
        <taxon>Streptophyta</taxon>
        <taxon>Embryophyta</taxon>
        <taxon>Tracheophyta</taxon>
        <taxon>Spermatophyta</taxon>
        <taxon>Magnoliopsida</taxon>
        <taxon>Liliopsida</taxon>
        <taxon>Poales</taxon>
        <taxon>Poaceae</taxon>
        <taxon>PACMAD clade</taxon>
        <taxon>Panicoideae</taxon>
        <taxon>Andropogonodae</taxon>
        <taxon>Andropogoneae</taxon>
        <taxon>Tripsacinae</taxon>
        <taxon>Zea</taxon>
    </lineage>
</organism>